<proteinExistence type="predicted"/>
<gene>
    <name evidence="2" type="ORF">OSTLU_28449</name>
</gene>
<keyword evidence="3" id="KW-1185">Reference proteome</keyword>
<dbReference type="AlphaFoldDB" id="A4SA69"/>
<dbReference type="GeneID" id="5006371"/>
<sequence length="73" mass="8041">MGFKYQSIPVFTDSSTSLSQGKREGNAWSEGCKQYEIELSRAHSMRTSEGAAKTASRASESYTTTSKLRNKPS</sequence>
<evidence type="ECO:0000313" key="3">
    <source>
        <dbReference type="Proteomes" id="UP000001568"/>
    </source>
</evidence>
<dbReference type="Gramene" id="ABP00645">
    <property type="protein sequence ID" value="ABP00645"/>
    <property type="gene ID" value="OSTLU_28449"/>
</dbReference>
<dbReference type="HOGENOM" id="CLU_2709243_0_0_1"/>
<dbReference type="KEGG" id="olu:OSTLU_28449"/>
<dbReference type="Proteomes" id="UP000001568">
    <property type="component" value="Chromosome 18"/>
</dbReference>
<feature type="region of interest" description="Disordered" evidence="1">
    <location>
        <begin position="43"/>
        <end position="73"/>
    </location>
</feature>
<evidence type="ECO:0000313" key="2">
    <source>
        <dbReference type="EMBL" id="ABP00645.1"/>
    </source>
</evidence>
<name>A4SA69_OSTLU</name>
<feature type="compositionally biased region" description="Polar residues" evidence="1">
    <location>
        <begin position="56"/>
        <end position="67"/>
    </location>
</feature>
<evidence type="ECO:0000256" key="1">
    <source>
        <dbReference type="SAM" id="MobiDB-lite"/>
    </source>
</evidence>
<organism evidence="2 3">
    <name type="scientific">Ostreococcus lucimarinus (strain CCE9901)</name>
    <dbReference type="NCBI Taxonomy" id="436017"/>
    <lineage>
        <taxon>Eukaryota</taxon>
        <taxon>Viridiplantae</taxon>
        <taxon>Chlorophyta</taxon>
        <taxon>Mamiellophyceae</taxon>
        <taxon>Mamiellales</taxon>
        <taxon>Bathycoccaceae</taxon>
        <taxon>Ostreococcus</taxon>
    </lineage>
</organism>
<reference evidence="2 3" key="1">
    <citation type="journal article" date="2007" name="Proc. Natl. Acad. Sci. U.S.A.">
        <title>The tiny eukaryote Ostreococcus provides genomic insights into the paradox of plankton speciation.</title>
        <authorList>
            <person name="Palenik B."/>
            <person name="Grimwood J."/>
            <person name="Aerts A."/>
            <person name="Rouze P."/>
            <person name="Salamov A."/>
            <person name="Putnam N."/>
            <person name="Dupont C."/>
            <person name="Jorgensen R."/>
            <person name="Derelle E."/>
            <person name="Rombauts S."/>
            <person name="Zhou K."/>
            <person name="Otillar R."/>
            <person name="Merchant S.S."/>
            <person name="Podell S."/>
            <person name="Gaasterland T."/>
            <person name="Napoli C."/>
            <person name="Gendler K."/>
            <person name="Manuell A."/>
            <person name="Tai V."/>
            <person name="Vallon O."/>
            <person name="Piganeau G."/>
            <person name="Jancek S."/>
            <person name="Heijde M."/>
            <person name="Jabbari K."/>
            <person name="Bowler C."/>
            <person name="Lohr M."/>
            <person name="Robbens S."/>
            <person name="Werner G."/>
            <person name="Dubchak I."/>
            <person name="Pazour G.J."/>
            <person name="Ren Q."/>
            <person name="Paulsen I."/>
            <person name="Delwiche C."/>
            <person name="Schmutz J."/>
            <person name="Rokhsar D."/>
            <person name="Van de Peer Y."/>
            <person name="Moreau H."/>
            <person name="Grigoriev I.V."/>
        </authorList>
    </citation>
    <scope>NUCLEOTIDE SEQUENCE [LARGE SCALE GENOMIC DNA]</scope>
    <source>
        <strain evidence="2 3">CCE9901</strain>
    </source>
</reference>
<dbReference type="EMBL" id="CP000598">
    <property type="protein sequence ID" value="ABP00645.1"/>
    <property type="molecule type" value="Genomic_DNA"/>
</dbReference>
<dbReference type="RefSeq" id="XP_001422328.1">
    <property type="nucleotide sequence ID" value="XM_001422291.1"/>
</dbReference>
<protein>
    <submittedName>
        <fullName evidence="2">Uncharacterized protein</fullName>
    </submittedName>
</protein>
<accession>A4SA69</accession>